<organism evidence="2 3">
    <name type="scientific">Corynebacterium hiratae</name>
    <dbReference type="NCBI Taxonomy" id="3139423"/>
    <lineage>
        <taxon>Bacteria</taxon>
        <taxon>Bacillati</taxon>
        <taxon>Actinomycetota</taxon>
        <taxon>Actinomycetes</taxon>
        <taxon>Mycobacteriales</taxon>
        <taxon>Corynebacteriaceae</taxon>
        <taxon>Corynebacterium</taxon>
    </lineage>
</organism>
<comment type="caution">
    <text evidence="2">The sequence shown here is derived from an EMBL/GenBank/DDBJ whole genome shotgun (WGS) entry which is preliminary data.</text>
</comment>
<feature type="transmembrane region" description="Helical" evidence="1">
    <location>
        <begin position="12"/>
        <end position="45"/>
    </location>
</feature>
<dbReference type="AlphaFoldDB" id="A0A553G3J0"/>
<gene>
    <name evidence="2" type="ORF">FNY97_01780</name>
</gene>
<protein>
    <submittedName>
        <fullName evidence="2">Uncharacterized protein</fullName>
    </submittedName>
</protein>
<name>A0A553G3J0_9CORY</name>
<dbReference type="RefSeq" id="WP_049157538.1">
    <property type="nucleotide sequence ID" value="NZ_VKDK01000002.1"/>
</dbReference>
<accession>A0A553G3J0</accession>
<dbReference type="EMBL" id="VKDK01000002">
    <property type="protein sequence ID" value="TRX64076.1"/>
    <property type="molecule type" value="Genomic_DNA"/>
</dbReference>
<evidence type="ECO:0000313" key="2">
    <source>
        <dbReference type="EMBL" id="TRX64076.1"/>
    </source>
</evidence>
<proteinExistence type="predicted"/>
<evidence type="ECO:0000256" key="1">
    <source>
        <dbReference type="SAM" id="Phobius"/>
    </source>
</evidence>
<sequence length="177" mass="18983">MSFSASQRQGFALLLAGVTATVLVLTLKLPGVILAIFICGALWLFVGARPDASEHAALRASIALTVEDITGVLEDYATFATSDDAEALADRTLHRPALADVDCTNPAIEAFHYEMHGAQRFLRRLDARVNSPDAGTSELESLLKVADDRAAELKESWLAARRAALALGTNYKKGDGR</sequence>
<evidence type="ECO:0000313" key="3">
    <source>
        <dbReference type="Proteomes" id="UP000320443"/>
    </source>
</evidence>
<dbReference type="Proteomes" id="UP000320443">
    <property type="component" value="Unassembled WGS sequence"/>
</dbReference>
<keyword evidence="3" id="KW-1185">Reference proteome</keyword>
<reference evidence="2 3" key="1">
    <citation type="submission" date="2019-07" db="EMBL/GenBank/DDBJ databases">
        <title>Draft genome of C. aurimucosum strain 2274.</title>
        <authorList>
            <person name="Pacheco L.G.C."/>
            <person name="Aguiar E.R.G.R."/>
            <person name="Santos C.S."/>
            <person name="Rocha D.J.P.G."/>
            <person name="Sant'Anna L.O."/>
            <person name="Mattos-Guaraldi A.L."/>
            <person name="Santos L.S."/>
        </authorList>
    </citation>
    <scope>NUCLEOTIDE SEQUENCE [LARGE SCALE GENOMIC DNA]</scope>
    <source>
        <strain evidence="2 3">2274</strain>
    </source>
</reference>
<keyword evidence="1" id="KW-0472">Membrane</keyword>
<keyword evidence="1" id="KW-0812">Transmembrane</keyword>
<keyword evidence="1" id="KW-1133">Transmembrane helix</keyword>